<evidence type="ECO:0000313" key="1">
    <source>
        <dbReference type="EMBL" id="QUC66007.1"/>
    </source>
</evidence>
<name>A0AC61MUZ7_9FIRM</name>
<dbReference type="EMBL" id="CP068393">
    <property type="protein sequence ID" value="QUC66007.1"/>
    <property type="molecule type" value="Genomic_DNA"/>
</dbReference>
<sequence>MEFKDLIAARRSVRSYNSGATRKDLEAICKAAQQAPSWMNQQTARCYVLETPEVLESLRDAALPSFNRNSSANAALIVTTFVKGIVGFGPDGQPVDDIGNGWGIYDLGLHDAYLILAAKDLGYDTLIMGLRDVDLLREKLGIPDNEELISVIAVGKSDAAPATPPRKPLEETVKFF</sequence>
<protein>
    <submittedName>
        <fullName evidence="1">Nitroreductase family protein</fullName>
    </submittedName>
</protein>
<reference evidence="1" key="1">
    <citation type="submission" date="2021-01" db="EMBL/GenBank/DDBJ databases">
        <title>Complete genome sequence of Clostridiales bacterium R-7.</title>
        <authorList>
            <person name="Mahoney-Kurpe S.C."/>
            <person name="Palevich N."/>
            <person name="Koike S."/>
            <person name="Moon C.D."/>
            <person name="Attwood G.T."/>
        </authorList>
    </citation>
    <scope>NUCLEOTIDE SEQUENCE</scope>
    <source>
        <strain evidence="1">R-7</strain>
    </source>
</reference>
<dbReference type="Proteomes" id="UP000682782">
    <property type="component" value="Chromosome"/>
</dbReference>
<proteinExistence type="predicted"/>
<organism evidence="1 2">
    <name type="scientific">Aristaeella hokkaidonensis</name>
    <dbReference type="NCBI Taxonomy" id="3046382"/>
    <lineage>
        <taxon>Bacteria</taxon>
        <taxon>Bacillati</taxon>
        <taxon>Bacillota</taxon>
        <taxon>Clostridia</taxon>
        <taxon>Eubacteriales</taxon>
        <taxon>Aristaeellaceae</taxon>
        <taxon>Aristaeella</taxon>
    </lineage>
</organism>
<evidence type="ECO:0000313" key="2">
    <source>
        <dbReference type="Proteomes" id="UP000682782"/>
    </source>
</evidence>
<gene>
    <name evidence="1" type="ORF">JYE49_08975</name>
</gene>
<keyword evidence="2" id="KW-1185">Reference proteome</keyword>
<accession>A0AC61MUZ7</accession>